<protein>
    <submittedName>
        <fullName evidence="1">Uncharacterized protein</fullName>
    </submittedName>
</protein>
<sequence>MSNRYTKNPSTRNSKSPDLDLYVKGISFHLHKTLATKSAKVTTLHEVGVGSSETWKSTREPSSSWLDSAVRFLEQQVLTSWNETVKALRKRETENLECVAHCAEKKIKETKISGWREVKRKFGCMTSLTVDACNCHVKKRKKFHHYK</sequence>
<reference evidence="1" key="1">
    <citation type="submission" date="2019-07" db="EMBL/GenBank/DDBJ databases">
        <authorList>
            <person name="Dittberner H."/>
        </authorList>
    </citation>
    <scope>NUCLEOTIDE SEQUENCE [LARGE SCALE GENOMIC DNA]</scope>
</reference>
<evidence type="ECO:0000313" key="2">
    <source>
        <dbReference type="Proteomes" id="UP000489600"/>
    </source>
</evidence>
<dbReference type="AlphaFoldDB" id="A0A565B6D4"/>
<dbReference type="EMBL" id="CABITT030000003">
    <property type="protein sequence ID" value="VVA96335.1"/>
    <property type="molecule type" value="Genomic_DNA"/>
</dbReference>
<name>A0A565B6D4_9BRAS</name>
<accession>A0A565B6D4</accession>
<proteinExistence type="predicted"/>
<organism evidence="1 2">
    <name type="scientific">Arabis nemorensis</name>
    <dbReference type="NCBI Taxonomy" id="586526"/>
    <lineage>
        <taxon>Eukaryota</taxon>
        <taxon>Viridiplantae</taxon>
        <taxon>Streptophyta</taxon>
        <taxon>Embryophyta</taxon>
        <taxon>Tracheophyta</taxon>
        <taxon>Spermatophyta</taxon>
        <taxon>Magnoliopsida</taxon>
        <taxon>eudicotyledons</taxon>
        <taxon>Gunneridae</taxon>
        <taxon>Pentapetalae</taxon>
        <taxon>rosids</taxon>
        <taxon>malvids</taxon>
        <taxon>Brassicales</taxon>
        <taxon>Brassicaceae</taxon>
        <taxon>Arabideae</taxon>
        <taxon>Arabis</taxon>
    </lineage>
</organism>
<evidence type="ECO:0000313" key="1">
    <source>
        <dbReference type="EMBL" id="VVA96335.1"/>
    </source>
</evidence>
<keyword evidence="2" id="KW-1185">Reference proteome</keyword>
<comment type="caution">
    <text evidence="1">The sequence shown here is derived from an EMBL/GenBank/DDBJ whole genome shotgun (WGS) entry which is preliminary data.</text>
</comment>
<gene>
    <name evidence="1" type="ORF">ANE_LOCUS6780</name>
</gene>
<dbReference type="Proteomes" id="UP000489600">
    <property type="component" value="Unassembled WGS sequence"/>
</dbReference>